<protein>
    <submittedName>
        <fullName evidence="2">Uncharacterized protein</fullName>
    </submittedName>
</protein>
<organism evidence="2">
    <name type="scientific">Picea glauca</name>
    <name type="common">White spruce</name>
    <name type="synonym">Pinus glauca</name>
    <dbReference type="NCBI Taxonomy" id="3330"/>
    <lineage>
        <taxon>Eukaryota</taxon>
        <taxon>Viridiplantae</taxon>
        <taxon>Streptophyta</taxon>
        <taxon>Embryophyta</taxon>
        <taxon>Tracheophyta</taxon>
        <taxon>Spermatophyta</taxon>
        <taxon>Pinopsida</taxon>
        <taxon>Pinidae</taxon>
        <taxon>Conifers I</taxon>
        <taxon>Pinales</taxon>
        <taxon>Pinaceae</taxon>
        <taxon>Picea</taxon>
    </lineage>
</organism>
<geneLocation type="mitochondrion" evidence="2"/>
<feature type="compositionally biased region" description="Low complexity" evidence="1">
    <location>
        <begin position="1"/>
        <end position="20"/>
    </location>
</feature>
<gene>
    <name evidence="2" type="ORF">ABT39_MTgene3285</name>
</gene>
<keyword evidence="2" id="KW-0496">Mitochondrion</keyword>
<feature type="region of interest" description="Disordered" evidence="1">
    <location>
        <begin position="1"/>
        <end position="21"/>
    </location>
</feature>
<proteinExistence type="predicted"/>
<accession>A0A101M336</accession>
<sequence>MDSPASPQASSYSSRLHNSSYDIGAGSCRARTINWFYLCRDNPPCTSRGGVTGGMNLYEKSWLPATL</sequence>
<name>A0A101M336_PICGL</name>
<evidence type="ECO:0000256" key="1">
    <source>
        <dbReference type="SAM" id="MobiDB-lite"/>
    </source>
</evidence>
<dbReference type="EMBL" id="LKAM01000002">
    <property type="protein sequence ID" value="KUM50057.1"/>
    <property type="molecule type" value="Genomic_DNA"/>
</dbReference>
<comment type="caution">
    <text evidence="2">The sequence shown here is derived from an EMBL/GenBank/DDBJ whole genome shotgun (WGS) entry which is preliminary data.</text>
</comment>
<evidence type="ECO:0000313" key="2">
    <source>
        <dbReference type="EMBL" id="KUM50057.1"/>
    </source>
</evidence>
<dbReference type="AlphaFoldDB" id="A0A101M336"/>
<reference evidence="2" key="1">
    <citation type="journal article" date="2015" name="Genome Biol. Evol.">
        <title>Organellar Genomes of White Spruce (Picea glauca): Assembly and Annotation.</title>
        <authorList>
            <person name="Jackman S.D."/>
            <person name="Warren R.L."/>
            <person name="Gibb E.A."/>
            <person name="Vandervalk B.P."/>
            <person name="Mohamadi H."/>
            <person name="Chu J."/>
            <person name="Raymond A."/>
            <person name="Pleasance S."/>
            <person name="Coope R."/>
            <person name="Wildung M.R."/>
            <person name="Ritland C.E."/>
            <person name="Bousquet J."/>
            <person name="Jones S.J."/>
            <person name="Bohlmann J."/>
            <person name="Birol I."/>
        </authorList>
    </citation>
    <scope>NUCLEOTIDE SEQUENCE [LARGE SCALE GENOMIC DNA]</scope>
    <source>
        <tissue evidence="2">Flushing bud</tissue>
    </source>
</reference>